<dbReference type="GO" id="GO:0006707">
    <property type="term" value="P:cholesterol catabolic process"/>
    <property type="evidence" value="ECO:0007669"/>
    <property type="project" value="TreeGrafter"/>
</dbReference>
<evidence type="ECO:0000256" key="6">
    <source>
        <dbReference type="ARBA" id="ARBA00023033"/>
    </source>
</evidence>
<dbReference type="Gene3D" id="1.10.630.10">
    <property type="entry name" value="Cytochrome P450"/>
    <property type="match status" value="1"/>
</dbReference>
<proteinExistence type="inferred from homology"/>
<evidence type="ECO:0008006" key="10">
    <source>
        <dbReference type="Google" id="ProtNLM"/>
    </source>
</evidence>
<dbReference type="InterPro" id="IPR017972">
    <property type="entry name" value="Cyt_P450_CS"/>
</dbReference>
<dbReference type="FunFam" id="1.10.630.10:FF:000018">
    <property type="entry name" value="Cytochrome P450 monooxygenase"/>
    <property type="match status" value="1"/>
</dbReference>
<dbReference type="PRINTS" id="PR00385">
    <property type="entry name" value="P450"/>
</dbReference>
<dbReference type="PANTHER" id="PTHR46696:SF4">
    <property type="entry name" value="BIOTIN BIOSYNTHESIS CYTOCHROME P450"/>
    <property type="match status" value="1"/>
</dbReference>
<dbReference type="SUPFAM" id="SSF48264">
    <property type="entry name" value="Cytochrome P450"/>
    <property type="match status" value="1"/>
</dbReference>
<reference evidence="8" key="1">
    <citation type="submission" date="2016-10" db="EMBL/GenBank/DDBJ databases">
        <title>Draft Genome Sequence of Nocardioides luteus Strain BAFB, an Alkane-Degrading Bacterium Isolated from JP-7 Polluted Soil.</title>
        <authorList>
            <person name="Brown L."/>
            <person name="Ruiz O.N."/>
            <person name="Gunasekera T."/>
        </authorList>
    </citation>
    <scope>NUCLEOTIDE SEQUENCE [LARGE SCALE GENOMIC DNA]</scope>
    <source>
        <strain evidence="8">BAFB</strain>
    </source>
</reference>
<dbReference type="GO" id="GO:0020037">
    <property type="term" value="F:heme binding"/>
    <property type="evidence" value="ECO:0007669"/>
    <property type="project" value="InterPro"/>
</dbReference>
<name>A0A1J4N2T7_9ACTN</name>
<accession>A0A1J4N2T7</accession>
<comment type="similarity">
    <text evidence="1 7">Belongs to the cytochrome P450 family.</text>
</comment>
<dbReference type="GO" id="GO:0008395">
    <property type="term" value="F:steroid hydroxylase activity"/>
    <property type="evidence" value="ECO:0007669"/>
    <property type="project" value="TreeGrafter"/>
</dbReference>
<gene>
    <name evidence="8" type="ORF">UG56_015815</name>
</gene>
<dbReference type="GO" id="GO:0005506">
    <property type="term" value="F:iron ion binding"/>
    <property type="evidence" value="ECO:0007669"/>
    <property type="project" value="InterPro"/>
</dbReference>
<organism evidence="8 9">
    <name type="scientific">Nocardioides luteus</name>
    <dbReference type="NCBI Taxonomy" id="1844"/>
    <lineage>
        <taxon>Bacteria</taxon>
        <taxon>Bacillati</taxon>
        <taxon>Actinomycetota</taxon>
        <taxon>Actinomycetes</taxon>
        <taxon>Propionibacteriales</taxon>
        <taxon>Nocardioidaceae</taxon>
        <taxon>Nocardioides</taxon>
    </lineage>
</organism>
<dbReference type="GO" id="GO:0036199">
    <property type="term" value="F:cholest-4-en-3-one 26-monooxygenase activity"/>
    <property type="evidence" value="ECO:0007669"/>
    <property type="project" value="TreeGrafter"/>
</dbReference>
<dbReference type="InterPro" id="IPR036396">
    <property type="entry name" value="Cyt_P450_sf"/>
</dbReference>
<sequence>MPRRELAPSERARSYARWALSQGLNRAVLSYASRRGDPLAELMWSRDLPDYGRLRARGPIHTNPFMAGTVSYAAANEILRSSDFGVGDGQGELPAPLRWLLGKVSAPDALGPVDPPSMLAVDPPLHTRYRKHVSKAFTARRIGSMAEMVTAVAGDLLDEIDPREGQVDIIERYAAKLPIAVIAELLGVPEADRADILRWGDQAAAILDPGLSWRDYSRVEAAMRSLHHWFENHVRHLRSDPGDDLLSALVIAGDLDDIELHALGLLVLAAGFETTVNLLGNAVAALDAHPSQRALLLADPSLVDGVVEETLRWDPPVMATVRQAYAATSVAGVDVVKGTAVAVVLGGANRDPSVFEDPDTYDITRVNADQHLSFSAGAHFCLGASLARLEARVGLRLLFERYPSLRVTGEAVRRPTRILRGYASLPVAL</sequence>
<keyword evidence="4 7" id="KW-0560">Oxidoreductase</keyword>
<comment type="caution">
    <text evidence="8">The sequence shown here is derived from an EMBL/GenBank/DDBJ whole genome shotgun (WGS) entry which is preliminary data.</text>
</comment>
<keyword evidence="2 7" id="KW-0349">Heme</keyword>
<evidence type="ECO:0000256" key="3">
    <source>
        <dbReference type="ARBA" id="ARBA00022723"/>
    </source>
</evidence>
<dbReference type="STRING" id="1844.UG56_015815"/>
<dbReference type="CDD" id="cd20625">
    <property type="entry name" value="CYP164-like"/>
    <property type="match status" value="1"/>
</dbReference>
<evidence type="ECO:0000256" key="7">
    <source>
        <dbReference type="RuleBase" id="RU000461"/>
    </source>
</evidence>
<evidence type="ECO:0000313" key="8">
    <source>
        <dbReference type="EMBL" id="OIJ25842.1"/>
    </source>
</evidence>
<dbReference type="EMBL" id="JZDQ02000021">
    <property type="protein sequence ID" value="OIJ25842.1"/>
    <property type="molecule type" value="Genomic_DNA"/>
</dbReference>
<evidence type="ECO:0000313" key="9">
    <source>
        <dbReference type="Proteomes" id="UP000033772"/>
    </source>
</evidence>
<evidence type="ECO:0000256" key="1">
    <source>
        <dbReference type="ARBA" id="ARBA00010617"/>
    </source>
</evidence>
<dbReference type="RefSeq" id="WP_045550014.1">
    <property type="nucleotide sequence ID" value="NZ_JZDQ02000021.1"/>
</dbReference>
<dbReference type="PANTHER" id="PTHR46696">
    <property type="entry name" value="P450, PUTATIVE (EUROFUNG)-RELATED"/>
    <property type="match status" value="1"/>
</dbReference>
<dbReference type="Pfam" id="PF00067">
    <property type="entry name" value="p450"/>
    <property type="match status" value="1"/>
</dbReference>
<keyword evidence="9" id="KW-1185">Reference proteome</keyword>
<evidence type="ECO:0000256" key="4">
    <source>
        <dbReference type="ARBA" id="ARBA00023002"/>
    </source>
</evidence>
<evidence type="ECO:0000256" key="2">
    <source>
        <dbReference type="ARBA" id="ARBA00022617"/>
    </source>
</evidence>
<dbReference type="InterPro" id="IPR002397">
    <property type="entry name" value="Cyt_P450_B"/>
</dbReference>
<evidence type="ECO:0000256" key="5">
    <source>
        <dbReference type="ARBA" id="ARBA00023004"/>
    </source>
</evidence>
<keyword evidence="3 7" id="KW-0479">Metal-binding</keyword>
<dbReference type="Proteomes" id="UP000033772">
    <property type="component" value="Unassembled WGS sequence"/>
</dbReference>
<protein>
    <recommendedName>
        <fullName evidence="10">Cytochrome</fullName>
    </recommendedName>
</protein>
<dbReference type="PRINTS" id="PR00359">
    <property type="entry name" value="BP450"/>
</dbReference>
<dbReference type="InterPro" id="IPR001128">
    <property type="entry name" value="Cyt_P450"/>
</dbReference>
<dbReference type="PROSITE" id="PS00086">
    <property type="entry name" value="CYTOCHROME_P450"/>
    <property type="match status" value="1"/>
</dbReference>
<keyword evidence="6 7" id="KW-0503">Monooxygenase</keyword>
<dbReference type="AlphaFoldDB" id="A0A1J4N2T7"/>
<keyword evidence="5 7" id="KW-0408">Iron</keyword>